<accession>A0A9J7KQ04</accession>
<dbReference type="RefSeq" id="XP_035667962.1">
    <property type="nucleotide sequence ID" value="XM_035812069.1"/>
</dbReference>
<evidence type="ECO:0000313" key="2">
    <source>
        <dbReference type="RefSeq" id="XP_035667962.1"/>
    </source>
</evidence>
<protein>
    <submittedName>
        <fullName evidence="2">Uncharacterized protein LOC118410379</fullName>
    </submittedName>
</protein>
<evidence type="ECO:0000313" key="1">
    <source>
        <dbReference type="Proteomes" id="UP000001554"/>
    </source>
</evidence>
<sequence>MAGQAGGQEEYRMKDNMATLGQKQSLTMTKRSTFTVWCIDLPCGRSRWRSGEIQDLGALDEIQLKLKQPIPRQSDAAWNMLRGSTGQEKKGKRKMILIQI</sequence>
<gene>
    <name evidence="2" type="primary">LOC118410379</name>
</gene>
<dbReference type="GeneID" id="118410379"/>
<reference evidence="1" key="1">
    <citation type="journal article" date="2020" name="Nat. Ecol. Evol.">
        <title>Deeply conserved synteny resolves early events in vertebrate evolution.</title>
        <authorList>
            <person name="Simakov O."/>
            <person name="Marletaz F."/>
            <person name="Yue J.X."/>
            <person name="O'Connell B."/>
            <person name="Jenkins J."/>
            <person name="Brandt A."/>
            <person name="Calef R."/>
            <person name="Tung C.H."/>
            <person name="Huang T.K."/>
            <person name="Schmutz J."/>
            <person name="Satoh N."/>
            <person name="Yu J.K."/>
            <person name="Putnam N.H."/>
            <person name="Green R.E."/>
            <person name="Rokhsar D.S."/>
        </authorList>
    </citation>
    <scope>NUCLEOTIDE SEQUENCE [LARGE SCALE GENOMIC DNA]</scope>
    <source>
        <strain evidence="1">S238N-H82</strain>
    </source>
</reference>
<proteinExistence type="predicted"/>
<keyword evidence="1" id="KW-1185">Reference proteome</keyword>
<organism evidence="1 2">
    <name type="scientific">Branchiostoma floridae</name>
    <name type="common">Florida lancelet</name>
    <name type="synonym">Amphioxus</name>
    <dbReference type="NCBI Taxonomy" id="7739"/>
    <lineage>
        <taxon>Eukaryota</taxon>
        <taxon>Metazoa</taxon>
        <taxon>Chordata</taxon>
        <taxon>Cephalochordata</taxon>
        <taxon>Leptocardii</taxon>
        <taxon>Amphioxiformes</taxon>
        <taxon>Branchiostomatidae</taxon>
        <taxon>Branchiostoma</taxon>
    </lineage>
</organism>
<dbReference type="AlphaFoldDB" id="A0A9J7KQ04"/>
<dbReference type="KEGG" id="bfo:118410379"/>
<name>A0A9J7KQ04_BRAFL</name>
<dbReference type="Proteomes" id="UP000001554">
    <property type="component" value="Chromosome 2"/>
</dbReference>
<reference evidence="2" key="2">
    <citation type="submission" date="2025-08" db="UniProtKB">
        <authorList>
            <consortium name="RefSeq"/>
        </authorList>
    </citation>
    <scope>IDENTIFICATION</scope>
    <source>
        <strain evidence="2">S238N-H82</strain>
        <tissue evidence="2">Testes</tissue>
    </source>
</reference>